<reference evidence="3 4" key="1">
    <citation type="submission" date="2016-11" db="EMBL/GenBank/DDBJ databases">
        <authorList>
            <person name="Jaros S."/>
            <person name="Januszkiewicz K."/>
            <person name="Wedrychowicz H."/>
        </authorList>
    </citation>
    <scope>NUCLEOTIDE SEQUENCE [LARGE SCALE GENOMIC DNA]</scope>
    <source>
        <strain evidence="3 4">IBRC-M 10683</strain>
    </source>
</reference>
<dbReference type="InterPro" id="IPR036661">
    <property type="entry name" value="Luciferase-like_sf"/>
</dbReference>
<evidence type="ECO:0000313" key="4">
    <source>
        <dbReference type="Proteomes" id="UP000183988"/>
    </source>
</evidence>
<proteinExistence type="predicted"/>
<gene>
    <name evidence="3" type="ORF">SAMN05216225_100764</name>
</gene>
<comment type="similarity">
    <text evidence="1">To bacterial alkanal monooxygenase alpha and beta chains.</text>
</comment>
<dbReference type="GO" id="GO:0005829">
    <property type="term" value="C:cytosol"/>
    <property type="evidence" value="ECO:0007669"/>
    <property type="project" value="TreeGrafter"/>
</dbReference>
<dbReference type="Pfam" id="PF00296">
    <property type="entry name" value="Bac_luciferase"/>
    <property type="match status" value="1"/>
</dbReference>
<dbReference type="OrthoDB" id="9780518at2"/>
<organism evidence="3 4">
    <name type="scientific">Ornithinibacillus halophilus</name>
    <dbReference type="NCBI Taxonomy" id="930117"/>
    <lineage>
        <taxon>Bacteria</taxon>
        <taxon>Bacillati</taxon>
        <taxon>Bacillota</taxon>
        <taxon>Bacilli</taxon>
        <taxon>Bacillales</taxon>
        <taxon>Bacillaceae</taxon>
        <taxon>Ornithinibacillus</taxon>
    </lineage>
</organism>
<dbReference type="SUPFAM" id="SSF51679">
    <property type="entry name" value="Bacterial luciferase-like"/>
    <property type="match status" value="1"/>
</dbReference>
<dbReference type="PANTHER" id="PTHR30137:SF19">
    <property type="entry name" value="LUCIFERASE-LIKE MONOOXYGENASE"/>
    <property type="match status" value="1"/>
</dbReference>
<evidence type="ECO:0000313" key="3">
    <source>
        <dbReference type="EMBL" id="SHF86823.1"/>
    </source>
</evidence>
<dbReference type="Proteomes" id="UP000183988">
    <property type="component" value="Unassembled WGS sequence"/>
</dbReference>
<dbReference type="STRING" id="930117.SAMN05216225_100764"/>
<dbReference type="AlphaFoldDB" id="A0A1M5F5K3"/>
<dbReference type="InterPro" id="IPR019949">
    <property type="entry name" value="CmoO-like"/>
</dbReference>
<evidence type="ECO:0000256" key="1">
    <source>
        <dbReference type="ARBA" id="ARBA00007789"/>
    </source>
</evidence>
<dbReference type="NCBIfam" id="TIGR03558">
    <property type="entry name" value="oxido_grp_1"/>
    <property type="match status" value="1"/>
</dbReference>
<dbReference type="EMBL" id="FQVW01000007">
    <property type="protein sequence ID" value="SHF86823.1"/>
    <property type="molecule type" value="Genomic_DNA"/>
</dbReference>
<dbReference type="PANTHER" id="PTHR30137">
    <property type="entry name" value="LUCIFERASE-LIKE MONOOXYGENASE"/>
    <property type="match status" value="1"/>
</dbReference>
<protein>
    <submittedName>
        <fullName evidence="3">Luciferase family oxidoreductase, group 1</fullName>
    </submittedName>
</protein>
<dbReference type="CDD" id="cd00347">
    <property type="entry name" value="Flavin_utilizing_monoxygenases"/>
    <property type="match status" value="1"/>
</dbReference>
<dbReference type="Gene3D" id="3.20.20.30">
    <property type="entry name" value="Luciferase-like domain"/>
    <property type="match status" value="1"/>
</dbReference>
<name>A0A1M5F5K3_9BACI</name>
<feature type="domain" description="Luciferase-like" evidence="2">
    <location>
        <begin position="14"/>
        <end position="299"/>
    </location>
</feature>
<dbReference type="InterPro" id="IPR050766">
    <property type="entry name" value="Bact_Lucif_Oxidored"/>
</dbReference>
<keyword evidence="4" id="KW-1185">Reference proteome</keyword>
<evidence type="ECO:0000259" key="2">
    <source>
        <dbReference type="Pfam" id="PF00296"/>
    </source>
</evidence>
<dbReference type="GO" id="GO:0016705">
    <property type="term" value="F:oxidoreductase activity, acting on paired donors, with incorporation or reduction of molecular oxygen"/>
    <property type="evidence" value="ECO:0007669"/>
    <property type="project" value="InterPro"/>
</dbReference>
<dbReference type="InterPro" id="IPR011251">
    <property type="entry name" value="Luciferase-like_dom"/>
</dbReference>
<accession>A0A1M5F5K3</accession>
<sequence length="330" mass="36893">MKLSILDQSPTVLGKTEQDALQESVHLARLGEKLGYHRYWIAEHHDLKGLACPAPEVMLGIIGSQTESIRIGAGAILLPHYKPYKVAETFNLLATLYPNRIDLGLGRSPGGSAEASLALSENFLENVRKMPADIDELLNFLYLTFPDDHMFSKVKPTPVPETPPETWLLGTSEKSAILAGEKGMRYTFGHFMSDVNGPEIVSTYRKKLKENRQDTTNDVIVAVSAFCAETDEEANDLAMSHFVASVKRGKGEKIQLLSPSELTEIQLTDEEKEEIEAMKKKQIIGSPGVVKAKLKQLQKEYDTDEFMILTNTYNYETRRKSYELIASELL</sequence>
<dbReference type="FunFam" id="3.20.20.30:FF:000002">
    <property type="entry name" value="LLM class flavin-dependent oxidoreductase"/>
    <property type="match status" value="1"/>
</dbReference>